<reference evidence="1 2" key="1">
    <citation type="journal article" date="2010" name="Nature">
        <title>Genome sequencing and analysis of the model grass Brachypodium distachyon.</title>
        <authorList>
            <consortium name="International Brachypodium Initiative"/>
        </authorList>
    </citation>
    <scope>NUCLEOTIDE SEQUENCE [LARGE SCALE GENOMIC DNA]</scope>
    <source>
        <strain evidence="1 2">Bd21</strain>
    </source>
</reference>
<gene>
    <name evidence="1" type="ORF">BRADI_1g56623v3</name>
</gene>
<organism evidence="1">
    <name type="scientific">Brachypodium distachyon</name>
    <name type="common">Purple false brome</name>
    <name type="synonym">Trachynia distachya</name>
    <dbReference type="NCBI Taxonomy" id="15368"/>
    <lineage>
        <taxon>Eukaryota</taxon>
        <taxon>Viridiplantae</taxon>
        <taxon>Streptophyta</taxon>
        <taxon>Embryophyta</taxon>
        <taxon>Tracheophyta</taxon>
        <taxon>Spermatophyta</taxon>
        <taxon>Magnoliopsida</taxon>
        <taxon>Liliopsida</taxon>
        <taxon>Poales</taxon>
        <taxon>Poaceae</taxon>
        <taxon>BOP clade</taxon>
        <taxon>Pooideae</taxon>
        <taxon>Stipodae</taxon>
        <taxon>Brachypodieae</taxon>
        <taxon>Brachypodium</taxon>
    </lineage>
</organism>
<dbReference type="PANTHER" id="PTHR35828">
    <property type="entry name" value="OS08G0203800 PROTEIN-RELATED"/>
    <property type="match status" value="1"/>
</dbReference>
<reference evidence="1" key="2">
    <citation type="submission" date="2017-06" db="EMBL/GenBank/DDBJ databases">
        <title>WGS assembly of Brachypodium distachyon.</title>
        <authorList>
            <consortium name="The International Brachypodium Initiative"/>
            <person name="Lucas S."/>
            <person name="Harmon-Smith M."/>
            <person name="Lail K."/>
            <person name="Tice H."/>
            <person name="Grimwood J."/>
            <person name="Bruce D."/>
            <person name="Barry K."/>
            <person name="Shu S."/>
            <person name="Lindquist E."/>
            <person name="Wang M."/>
            <person name="Pitluck S."/>
            <person name="Vogel J.P."/>
            <person name="Garvin D.F."/>
            <person name="Mockler T.C."/>
            <person name="Schmutz J."/>
            <person name="Rokhsar D."/>
            <person name="Bevan M.W."/>
        </authorList>
    </citation>
    <scope>NUCLEOTIDE SEQUENCE</scope>
    <source>
        <strain evidence="1">Bd21</strain>
    </source>
</reference>
<reference evidence="2" key="3">
    <citation type="submission" date="2018-08" db="UniProtKB">
        <authorList>
            <consortium name="EnsemblPlants"/>
        </authorList>
    </citation>
    <scope>IDENTIFICATION</scope>
    <source>
        <strain evidence="2">cv. Bd21</strain>
    </source>
</reference>
<dbReference type="PANTHER" id="PTHR35828:SF25">
    <property type="entry name" value="OS08G0203800 PROTEIN"/>
    <property type="match status" value="1"/>
</dbReference>
<dbReference type="Proteomes" id="UP000008810">
    <property type="component" value="Chromosome 1"/>
</dbReference>
<evidence type="ECO:0000313" key="3">
    <source>
        <dbReference type="Proteomes" id="UP000008810"/>
    </source>
</evidence>
<dbReference type="InterPro" id="IPR036047">
    <property type="entry name" value="F-box-like_dom_sf"/>
</dbReference>
<dbReference type="InParanoid" id="A0A0Q3HD50"/>
<sequence>MMDDDGRRHASKRHGLLKILLRVCNVPTLFRCATTCKAWRRLIANPFFLGRRWPENTRHTSSRLGVVLGGQGGKNDGNDGVPTFVPASRSALEQDRRFLGSFVHAPAGLLDHVTPLTSRCGLLLVRLARPSPSRPGHERGLAYVAACNLLTRTCHVLLPIKYRLLLYMRCCTIATGEDCCSGEQDRAVPSPKHSAFFKVLIICDVGANYDLHVFSSAHGTDWSALGNCFNHHPEHRMLLHVGQCHAAVSRGMARWLFQEDMSDYYTLDVSLETGHAALTKLGMVDRSLYLYMPPRLGIATDGELSFVCLYHRRFLLEWPKYNLIDTGHFFCLAGEMSGTLHIVDCHRRVYMTVLETRAIQEVTDQFCGLNCLTMVPPEIEWPAFFMSRLGGR</sequence>
<dbReference type="AlphaFoldDB" id="A0A0Q3HD50"/>
<evidence type="ECO:0008006" key="4">
    <source>
        <dbReference type="Google" id="ProtNLM"/>
    </source>
</evidence>
<proteinExistence type="predicted"/>
<dbReference type="EMBL" id="CM000880">
    <property type="protein sequence ID" value="KQK20752.1"/>
    <property type="molecule type" value="Genomic_DNA"/>
</dbReference>
<accession>A0A0Q3HD50</accession>
<dbReference type="Gramene" id="KQK20752">
    <property type="protein sequence ID" value="KQK20752"/>
    <property type="gene ID" value="BRADI_1g56623v3"/>
</dbReference>
<protein>
    <recommendedName>
        <fullName evidence="4">F-box domain-containing protein</fullName>
    </recommendedName>
</protein>
<keyword evidence="3" id="KW-1185">Reference proteome</keyword>
<evidence type="ECO:0000313" key="1">
    <source>
        <dbReference type="EMBL" id="KQK20752.1"/>
    </source>
</evidence>
<evidence type="ECO:0000313" key="2">
    <source>
        <dbReference type="EnsemblPlants" id="KQK20752"/>
    </source>
</evidence>
<name>A0A0Q3HD50_BRADI</name>
<dbReference type="EnsemblPlants" id="KQK20752">
    <property type="protein sequence ID" value="KQK20752"/>
    <property type="gene ID" value="BRADI_1g56623v3"/>
</dbReference>
<dbReference type="SUPFAM" id="SSF81383">
    <property type="entry name" value="F-box domain"/>
    <property type="match status" value="1"/>
</dbReference>
<dbReference type="OrthoDB" id="603189at2759"/>